<dbReference type="Proteomes" id="UP001232973">
    <property type="component" value="Unassembled WGS sequence"/>
</dbReference>
<evidence type="ECO:0000313" key="1">
    <source>
        <dbReference type="EMBL" id="MDQ0191275.1"/>
    </source>
</evidence>
<proteinExistence type="predicted"/>
<organism evidence="1 2">
    <name type="scientific">Alicyclobacillus cycloheptanicus</name>
    <dbReference type="NCBI Taxonomy" id="1457"/>
    <lineage>
        <taxon>Bacteria</taxon>
        <taxon>Bacillati</taxon>
        <taxon>Bacillota</taxon>
        <taxon>Bacilli</taxon>
        <taxon>Bacillales</taxon>
        <taxon>Alicyclobacillaceae</taxon>
        <taxon>Alicyclobacillus</taxon>
    </lineage>
</organism>
<accession>A0ABT9XLT4</accession>
<keyword evidence="2" id="KW-1185">Reference proteome</keyword>
<dbReference type="InterPro" id="IPR029058">
    <property type="entry name" value="AB_hydrolase_fold"/>
</dbReference>
<dbReference type="SUPFAM" id="SSF53474">
    <property type="entry name" value="alpha/beta-Hydrolases"/>
    <property type="match status" value="1"/>
</dbReference>
<dbReference type="EMBL" id="JAUSTP010000036">
    <property type="protein sequence ID" value="MDQ0191275.1"/>
    <property type="molecule type" value="Genomic_DNA"/>
</dbReference>
<dbReference type="Gene3D" id="3.40.50.1820">
    <property type="entry name" value="alpha/beta hydrolase"/>
    <property type="match status" value="1"/>
</dbReference>
<comment type="caution">
    <text evidence="1">The sequence shown here is derived from an EMBL/GenBank/DDBJ whole genome shotgun (WGS) entry which is preliminary data.</text>
</comment>
<reference evidence="1 2" key="1">
    <citation type="submission" date="2023-07" db="EMBL/GenBank/DDBJ databases">
        <title>Genomic Encyclopedia of Type Strains, Phase IV (KMG-IV): sequencing the most valuable type-strain genomes for metagenomic binning, comparative biology and taxonomic classification.</title>
        <authorList>
            <person name="Goeker M."/>
        </authorList>
    </citation>
    <scope>NUCLEOTIDE SEQUENCE [LARGE SCALE GENOMIC DNA]</scope>
    <source>
        <strain evidence="1 2">DSM 4006</strain>
    </source>
</reference>
<sequence>MQYSILHPTNVSGLILISPLPPYGFGGTRDADGTPCWPDFAGSGGGTVNPEFIARIQQQDRSSDDANSPRNVMNQFYFLPPFRVSPDVEEMFVDSMLSTKIGDGFYPGGSIPSPNWPGTAPGLDGVANAMSPKYVNLSGLAQVYPHFPVLWIRGDADQIVSDQSIFDLGTLGKLGLVPGWPGEEVYPPQPMVTQMRTVL</sequence>
<name>A0ABT9XLT4_9BACL</name>
<protein>
    <submittedName>
        <fullName evidence="1">Pimeloyl-ACP methyl ester carboxylesterase</fullName>
    </submittedName>
</protein>
<evidence type="ECO:0000313" key="2">
    <source>
        <dbReference type="Proteomes" id="UP001232973"/>
    </source>
</evidence>
<gene>
    <name evidence="1" type="ORF">J2S03_003144</name>
</gene>